<evidence type="ECO:0000313" key="1">
    <source>
        <dbReference type="EMBL" id="CAD1838200.1"/>
    </source>
</evidence>
<organism evidence="1">
    <name type="scientific">Ananas comosus var. bracteatus</name>
    <name type="common">red pineapple</name>
    <dbReference type="NCBI Taxonomy" id="296719"/>
    <lineage>
        <taxon>Eukaryota</taxon>
        <taxon>Viridiplantae</taxon>
        <taxon>Streptophyta</taxon>
        <taxon>Embryophyta</taxon>
        <taxon>Tracheophyta</taxon>
        <taxon>Spermatophyta</taxon>
        <taxon>Magnoliopsida</taxon>
        <taxon>Liliopsida</taxon>
        <taxon>Poales</taxon>
        <taxon>Bromeliaceae</taxon>
        <taxon>Bromelioideae</taxon>
        <taxon>Ananas</taxon>
    </lineage>
</organism>
<reference evidence="1" key="1">
    <citation type="submission" date="2020-07" db="EMBL/GenBank/DDBJ databases">
        <authorList>
            <person name="Lin J."/>
        </authorList>
    </citation>
    <scope>NUCLEOTIDE SEQUENCE</scope>
</reference>
<accession>A0A6V7Q5A3</accession>
<proteinExistence type="predicted"/>
<sequence>MSASCYRFSQHQLLRRHSKCSFRGCARMRLAEDRRFCESWGLLHCRNSFGHSNSICFSCWREGALDGNHMRCCSTSVFAFNHHPLHKLDKEAKKAKDRVFSSTIRPT</sequence>
<dbReference type="EMBL" id="LR862133">
    <property type="protein sequence ID" value="CAD1838200.1"/>
    <property type="molecule type" value="Genomic_DNA"/>
</dbReference>
<dbReference type="AlphaFoldDB" id="A0A6V7Q5A3"/>
<protein>
    <submittedName>
        <fullName evidence="1">Uncharacterized protein</fullName>
    </submittedName>
</protein>
<gene>
    <name evidence="1" type="ORF">CB5_LOCUS21411</name>
</gene>
<name>A0A6V7Q5A3_ANACO</name>